<name>A0A076ENN5_RHOOP</name>
<dbReference type="EMBL" id="CP008947">
    <property type="protein sequence ID" value="AII07496.1"/>
    <property type="molecule type" value="Genomic_DNA"/>
</dbReference>
<protein>
    <submittedName>
        <fullName evidence="1">Uncharacterized protein</fullName>
    </submittedName>
</protein>
<dbReference type="Proteomes" id="UP000028488">
    <property type="component" value="Chromosome"/>
</dbReference>
<dbReference type="AlphaFoldDB" id="A0A076ENN5"/>
<organism evidence="1 2">
    <name type="scientific">Rhodococcus opacus</name>
    <name type="common">Nocardia opaca</name>
    <dbReference type="NCBI Taxonomy" id="37919"/>
    <lineage>
        <taxon>Bacteria</taxon>
        <taxon>Bacillati</taxon>
        <taxon>Actinomycetota</taxon>
        <taxon>Actinomycetes</taxon>
        <taxon>Mycobacteriales</taxon>
        <taxon>Nocardiaceae</taxon>
        <taxon>Rhodococcus</taxon>
    </lineage>
</organism>
<evidence type="ECO:0000313" key="1">
    <source>
        <dbReference type="EMBL" id="AII07496.1"/>
    </source>
</evidence>
<proteinExistence type="predicted"/>
<gene>
    <name evidence="1" type="ORF">EP51_23700</name>
</gene>
<dbReference type="eggNOG" id="ENOG5031FJ1">
    <property type="taxonomic scope" value="Bacteria"/>
</dbReference>
<accession>A0A076ENN5</accession>
<evidence type="ECO:0000313" key="2">
    <source>
        <dbReference type="Proteomes" id="UP000028488"/>
    </source>
</evidence>
<sequence length="113" mass="12637">MNTDQRMYSDTVVAVDGDVFATMFTLDLGDGEVDREAVERIHGGDFDEWIEAAARSGLFTPQAVAGLVQTWQDNPKSLFDALLVDADEMTHKRYAIIWNALDDADTFENVEYA</sequence>
<dbReference type="RefSeq" id="WP_037234747.1">
    <property type="nucleotide sequence ID" value="NZ_CP008947.1"/>
</dbReference>
<reference evidence="1 2" key="1">
    <citation type="submission" date="2014-07" db="EMBL/GenBank/DDBJ databases">
        <title>Genome Sequence of Rhodococcus opacus Strain R7, a Biodegrader of Mono- and Polycyclic Aromatic Hydrocarbons.</title>
        <authorList>
            <person name="Di Gennaro P."/>
            <person name="Zampolli J."/>
            <person name="Presti I."/>
            <person name="Cappelletti M."/>
            <person name="D'Ursi P."/>
            <person name="Orro A."/>
            <person name="Mezzelani A."/>
            <person name="Milanesi L."/>
        </authorList>
    </citation>
    <scope>NUCLEOTIDE SEQUENCE [LARGE SCALE GENOMIC DNA]</scope>
    <source>
        <strain evidence="1 2">R7</strain>
    </source>
</reference>